<evidence type="ECO:0000256" key="1">
    <source>
        <dbReference type="ARBA" id="ARBA00004141"/>
    </source>
</evidence>
<dbReference type="InterPro" id="IPR039421">
    <property type="entry name" value="Type_1_exporter"/>
</dbReference>
<dbReference type="InterPro" id="IPR036640">
    <property type="entry name" value="ABC1_TM_sf"/>
</dbReference>
<evidence type="ECO:0000313" key="7">
    <source>
        <dbReference type="EMBL" id="EKC80291.1"/>
    </source>
</evidence>
<dbReference type="InterPro" id="IPR011527">
    <property type="entry name" value="ABC1_TM_dom"/>
</dbReference>
<feature type="transmembrane region" description="Helical" evidence="5">
    <location>
        <begin position="25"/>
        <end position="47"/>
    </location>
</feature>
<comment type="caution">
    <text evidence="7">The sequence shown here is derived from an EMBL/GenBank/DDBJ whole genome shotgun (WGS) entry which is preliminary data.</text>
</comment>
<evidence type="ECO:0000256" key="3">
    <source>
        <dbReference type="ARBA" id="ARBA00022989"/>
    </source>
</evidence>
<dbReference type="GO" id="GO:0016887">
    <property type="term" value="F:ATP hydrolysis activity"/>
    <property type="evidence" value="ECO:0007669"/>
    <property type="project" value="InterPro"/>
</dbReference>
<dbReference type="PANTHER" id="PTHR43394:SF1">
    <property type="entry name" value="ATP-BINDING CASSETTE SUB-FAMILY B MEMBER 10, MITOCHONDRIAL"/>
    <property type="match status" value="1"/>
</dbReference>
<evidence type="ECO:0000256" key="2">
    <source>
        <dbReference type="ARBA" id="ARBA00022692"/>
    </source>
</evidence>
<keyword evidence="7" id="KW-0067">ATP-binding</keyword>
<dbReference type="GO" id="GO:0016020">
    <property type="term" value="C:membrane"/>
    <property type="evidence" value="ECO:0007669"/>
    <property type="project" value="UniProtKB-SubCell"/>
</dbReference>
<dbReference type="GO" id="GO:0015421">
    <property type="term" value="F:ABC-type oligopeptide transporter activity"/>
    <property type="evidence" value="ECO:0007669"/>
    <property type="project" value="TreeGrafter"/>
</dbReference>
<feature type="non-terminal residue" evidence="7">
    <location>
        <position position="203"/>
    </location>
</feature>
<keyword evidence="2 5" id="KW-0812">Transmembrane</keyword>
<dbReference type="PROSITE" id="PS50929">
    <property type="entry name" value="ABC_TM1F"/>
    <property type="match status" value="1"/>
</dbReference>
<dbReference type="SUPFAM" id="SSF90123">
    <property type="entry name" value="ABC transporter transmembrane region"/>
    <property type="match status" value="1"/>
</dbReference>
<feature type="domain" description="ABC transmembrane type-1" evidence="6">
    <location>
        <begin position="1"/>
        <end position="48"/>
    </location>
</feature>
<dbReference type="EMBL" id="AJWY01001069">
    <property type="protein sequence ID" value="EKC80291.1"/>
    <property type="molecule type" value="Genomic_DNA"/>
</dbReference>
<gene>
    <name evidence="7" type="ORF">LEA_01538</name>
</gene>
<dbReference type="Gene3D" id="1.20.1560.10">
    <property type="entry name" value="ABC transporter type 1, transmembrane domain"/>
    <property type="match status" value="1"/>
</dbReference>
<protein>
    <submittedName>
        <fullName evidence="7">ABC transporter, permease/ATP-binding protein</fullName>
    </submittedName>
</protein>
<dbReference type="InterPro" id="IPR027417">
    <property type="entry name" value="P-loop_NTPase"/>
</dbReference>
<dbReference type="AlphaFoldDB" id="K1V8J0"/>
<comment type="subcellular location">
    <subcellularLocation>
        <location evidence="1">Membrane</location>
        <topology evidence="1">Multi-pass membrane protein</topology>
    </subcellularLocation>
</comment>
<sequence length="203" mass="22212">MLTITYISSKLILRGEMEIGKFSTLTTYVMMILMSVIMIAMILVQYVMSRAAAARIAEVIEEKPDINDDDAQPDLKVKDGSVEFKNVSFKYSSDGKKNVIDGASFKINSGETIGVIGGTGSAKTTLVSLIPRLYDVTGGEVLVGGENVKKYKLFELREAVSMVLQKNVLFSGTIIDNLRWGNENATEQEVIDACKAAQAHDFV</sequence>
<dbReference type="PANTHER" id="PTHR43394">
    <property type="entry name" value="ATP-DEPENDENT PERMEASE MDL1, MITOCHONDRIAL"/>
    <property type="match status" value="1"/>
</dbReference>
<dbReference type="Gene3D" id="3.40.50.300">
    <property type="entry name" value="P-loop containing nucleotide triphosphate hydrolases"/>
    <property type="match status" value="1"/>
</dbReference>
<organism evidence="7">
    <name type="scientific">human gut metagenome</name>
    <dbReference type="NCBI Taxonomy" id="408170"/>
    <lineage>
        <taxon>unclassified sequences</taxon>
        <taxon>metagenomes</taxon>
        <taxon>organismal metagenomes</taxon>
    </lineage>
</organism>
<keyword evidence="3 5" id="KW-1133">Transmembrane helix</keyword>
<evidence type="ECO:0000259" key="6">
    <source>
        <dbReference type="PROSITE" id="PS50929"/>
    </source>
</evidence>
<dbReference type="GO" id="GO:0005524">
    <property type="term" value="F:ATP binding"/>
    <property type="evidence" value="ECO:0007669"/>
    <property type="project" value="UniProtKB-KW"/>
</dbReference>
<dbReference type="InterPro" id="IPR003439">
    <property type="entry name" value="ABC_transporter-like_ATP-bd"/>
</dbReference>
<dbReference type="SUPFAM" id="SSF52540">
    <property type="entry name" value="P-loop containing nucleoside triphosphate hydrolases"/>
    <property type="match status" value="1"/>
</dbReference>
<keyword evidence="7" id="KW-0547">Nucleotide-binding</keyword>
<dbReference type="Pfam" id="PF00005">
    <property type="entry name" value="ABC_tran"/>
    <property type="match status" value="1"/>
</dbReference>
<accession>K1V8J0</accession>
<proteinExistence type="predicted"/>
<name>K1V8J0_9ZZZZ</name>
<keyword evidence="4 5" id="KW-0472">Membrane</keyword>
<evidence type="ECO:0000256" key="4">
    <source>
        <dbReference type="ARBA" id="ARBA00023136"/>
    </source>
</evidence>
<reference evidence="7" key="1">
    <citation type="journal article" date="2013" name="Environ. Microbiol.">
        <title>Microbiota from the distal guts of lean and obese adolescents exhibit partial functional redundancy besides clear differences in community structure.</title>
        <authorList>
            <person name="Ferrer M."/>
            <person name="Ruiz A."/>
            <person name="Lanza F."/>
            <person name="Haange S.B."/>
            <person name="Oberbach A."/>
            <person name="Till H."/>
            <person name="Bargiela R."/>
            <person name="Campoy C."/>
            <person name="Segura M.T."/>
            <person name="Richter M."/>
            <person name="von Bergen M."/>
            <person name="Seifert J."/>
            <person name="Suarez A."/>
        </authorList>
    </citation>
    <scope>NUCLEOTIDE SEQUENCE</scope>
</reference>
<evidence type="ECO:0000256" key="5">
    <source>
        <dbReference type="SAM" id="Phobius"/>
    </source>
</evidence>